<organism evidence="1 2">
    <name type="scientific">Entomophthora muscae</name>
    <dbReference type="NCBI Taxonomy" id="34485"/>
    <lineage>
        <taxon>Eukaryota</taxon>
        <taxon>Fungi</taxon>
        <taxon>Fungi incertae sedis</taxon>
        <taxon>Zoopagomycota</taxon>
        <taxon>Entomophthoromycotina</taxon>
        <taxon>Entomophthoromycetes</taxon>
        <taxon>Entomophthorales</taxon>
        <taxon>Entomophthoraceae</taxon>
        <taxon>Entomophthora</taxon>
    </lineage>
</organism>
<protein>
    <submittedName>
        <fullName evidence="1">Vesicle trafficking between the ER and Golgi</fullName>
    </submittedName>
</protein>
<keyword evidence="2" id="KW-1185">Reference proteome</keyword>
<comment type="caution">
    <text evidence="1">The sequence shown here is derived from an EMBL/GenBank/DDBJ whole genome shotgun (WGS) entry which is preliminary data.</text>
</comment>
<reference evidence="1" key="1">
    <citation type="submission" date="2022-04" db="EMBL/GenBank/DDBJ databases">
        <title>Genome of the entomopathogenic fungus Entomophthora muscae.</title>
        <authorList>
            <person name="Elya C."/>
            <person name="Lovett B.R."/>
            <person name="Lee E."/>
            <person name="Macias A.M."/>
            <person name="Hajek A.E."/>
            <person name="De Bivort B.L."/>
            <person name="Kasson M.T."/>
            <person name="De Fine Licht H.H."/>
            <person name="Stajich J.E."/>
        </authorList>
    </citation>
    <scope>NUCLEOTIDE SEQUENCE</scope>
    <source>
        <strain evidence="1">Berkeley</strain>
    </source>
</reference>
<gene>
    <name evidence="1" type="primary">SLY1_1</name>
    <name evidence="1" type="ORF">DSO57_1026651</name>
</gene>
<name>A0ACC2RGV5_9FUNG</name>
<accession>A0ACC2RGV5</accession>
<dbReference type="EMBL" id="QTSX02007257">
    <property type="protein sequence ID" value="KAJ9049244.1"/>
    <property type="molecule type" value="Genomic_DNA"/>
</dbReference>
<sequence>MQNHPPSKAVNPQINIVPSLRQLQTNAVLRMLNYNETIKAKSEVAKPQERPLWKVLLFDENCQKLISLILRVNDLREHGVTLHMPIRAARNAIADVPAIYFVKPTQENIELIAEDLKRNLYDSTYINFASALARPLLEDFATRAVTDQFSDRIAQVYDQYLSFMCPEDNLFSLGLEDTYRVLNGTNTSESDIEVAIDKIATGLMSVLATVGAIPIIKAGRGNAAEMLARRLDMQLKDFCRSPAASLASNDSLFSSKERPVLVLLDRNMDLIPMVAHSWTYQPLIHDLLELELNRVVVQEDQATKKYDIDVKDFFWAKNAGLPFPQLAEEIDAELSKYKREAEELTRATDNTQQLKNAVTALPELTNRKSIIDMHMAIATALLGCIQKRHIDKFFELEESILRENKQDILDTIADPALLPEDKMRLFLVYYLSHPATTDVSSFQEALAQAGCDLAPLEAIKRVHAVSRMSALSAGSTDLMNRFTSLGTQLRDGAYSRLMSKVQNFLPTPKDLAITKVVQAIVNPSAAASGVEDLLHIDPKSRSPLARTSSPIASSTPASKIIVFVVGGGSYSEYLNLQDFAKRTPSIKSIVYGSTGIPSPHQFMDQLKNL</sequence>
<dbReference type="Proteomes" id="UP001165960">
    <property type="component" value="Unassembled WGS sequence"/>
</dbReference>
<evidence type="ECO:0000313" key="2">
    <source>
        <dbReference type="Proteomes" id="UP001165960"/>
    </source>
</evidence>
<evidence type="ECO:0000313" key="1">
    <source>
        <dbReference type="EMBL" id="KAJ9049244.1"/>
    </source>
</evidence>
<proteinExistence type="predicted"/>